<evidence type="ECO:0000313" key="5">
    <source>
        <dbReference type="EMBL" id="EHI56334.1"/>
    </source>
</evidence>
<keyword evidence="2" id="KW-1133">Transmembrane helix</keyword>
<evidence type="ECO:0000259" key="3">
    <source>
        <dbReference type="Pfam" id="PF03413"/>
    </source>
</evidence>
<feature type="domain" description="Anti-sigma factor RsgI-like middle" evidence="4">
    <location>
        <begin position="92"/>
        <end position="222"/>
    </location>
</feature>
<proteinExistence type="predicted"/>
<evidence type="ECO:0008006" key="7">
    <source>
        <dbReference type="Google" id="ProtNLM"/>
    </source>
</evidence>
<feature type="domain" description="PepSY" evidence="3">
    <location>
        <begin position="428"/>
        <end position="487"/>
    </location>
</feature>
<feature type="domain" description="PepSY" evidence="3">
    <location>
        <begin position="319"/>
        <end position="378"/>
    </location>
</feature>
<evidence type="ECO:0000256" key="2">
    <source>
        <dbReference type="SAM" id="Phobius"/>
    </source>
</evidence>
<name>G5GGC4_9FIRM</name>
<dbReference type="InterPro" id="IPR055431">
    <property type="entry name" value="RsgI_M"/>
</dbReference>
<dbReference type="HOGENOM" id="CLU_042907_0_0_9"/>
<dbReference type="EMBL" id="ACZL01000011">
    <property type="protein sequence ID" value="EHI56334.1"/>
    <property type="molecule type" value="Genomic_DNA"/>
</dbReference>
<dbReference type="eggNOG" id="COG3212">
    <property type="taxonomic scope" value="Bacteria"/>
</dbReference>
<organism evidence="5 6">
    <name type="scientific">Johnsonella ignava ATCC 51276</name>
    <dbReference type="NCBI Taxonomy" id="679200"/>
    <lineage>
        <taxon>Bacteria</taxon>
        <taxon>Bacillati</taxon>
        <taxon>Bacillota</taxon>
        <taxon>Clostridia</taxon>
        <taxon>Lachnospirales</taxon>
        <taxon>Lachnospiraceae</taxon>
        <taxon>Johnsonella</taxon>
    </lineage>
</organism>
<evidence type="ECO:0000313" key="6">
    <source>
        <dbReference type="Proteomes" id="UP000003011"/>
    </source>
</evidence>
<reference evidence="5 6" key="1">
    <citation type="submission" date="2011-08" db="EMBL/GenBank/DDBJ databases">
        <title>The Genome Sequence of Johnsonella ignava ATCC 51276.</title>
        <authorList>
            <consortium name="The Broad Institute Genome Sequencing Platform"/>
            <person name="Earl A."/>
            <person name="Ward D."/>
            <person name="Feldgarden M."/>
            <person name="Gevers D."/>
            <person name="Izard J."/>
            <person name="Blanton J.M."/>
            <person name="Baranova O.V."/>
            <person name="Dewhirst F.E."/>
            <person name="Young S.K."/>
            <person name="Zeng Q."/>
            <person name="Gargeya S."/>
            <person name="Fitzgerald M."/>
            <person name="Haas B."/>
            <person name="Abouelleil A."/>
            <person name="Alvarado L."/>
            <person name="Arachchi H.M."/>
            <person name="Berlin A."/>
            <person name="Brown A."/>
            <person name="Chapman S.B."/>
            <person name="Chen Z."/>
            <person name="Dunbar C."/>
            <person name="Freedman E."/>
            <person name="Gearin G."/>
            <person name="Gellesch M."/>
            <person name="Goldberg J."/>
            <person name="Griggs A."/>
            <person name="Gujja S."/>
            <person name="Heiman D."/>
            <person name="Howarth C."/>
            <person name="Larson L."/>
            <person name="Lui A."/>
            <person name="MacDonald P.J.P."/>
            <person name="Montmayeur A."/>
            <person name="Murphy C."/>
            <person name="Neiman D."/>
            <person name="Pearson M."/>
            <person name="Priest M."/>
            <person name="Roberts A."/>
            <person name="Saif S."/>
            <person name="Shea T."/>
            <person name="Shenoy N."/>
            <person name="Sisk P."/>
            <person name="Stolte C."/>
            <person name="Sykes S."/>
            <person name="Wortman J."/>
            <person name="Nusbaum C."/>
            <person name="Birren B."/>
        </authorList>
    </citation>
    <scope>NUCLEOTIDE SEQUENCE [LARGE SCALE GENOMIC DNA]</scope>
    <source>
        <strain evidence="5 6">ATCC 51276</strain>
    </source>
</reference>
<dbReference type="InterPro" id="IPR025711">
    <property type="entry name" value="PepSY"/>
</dbReference>
<feature type="transmembrane region" description="Helical" evidence="2">
    <location>
        <begin position="62"/>
        <end position="83"/>
    </location>
</feature>
<comment type="caution">
    <text evidence="5">The sequence shown here is derived from an EMBL/GenBank/DDBJ whole genome shotgun (WGS) entry which is preliminary data.</text>
</comment>
<dbReference type="OrthoDB" id="2236551at2"/>
<protein>
    <recommendedName>
        <fullName evidence="7">PepSY domain-containing protein</fullName>
    </recommendedName>
</protein>
<dbReference type="Pfam" id="PF23750">
    <property type="entry name" value="RsgI_M"/>
    <property type="match status" value="1"/>
</dbReference>
<sequence length="495" mass="53990">MINRLNRDEIEKKLDAAVSDMIPEDMFERISKQIVPATQERTTTEMANKDNVIKNKSFIRRFTGVAAAACILFIAGIIGVPYYGNNFVPDSHVDIDVNPGVEIITNKKDKVLDVISTNADGDKVIDGMKLKNTELKVAVNAIIGSMVQKGYMNSDNTGILVTVRNTDEKKAQKVRDEIITDINAALDTNEVNASVINQMITNDVDAQKFARDNNISIGKAVFVLNLAAKDPSLDPKQLASMKLSEIASLVSQKGINIRDIVDYDSDDSIWENIADTIEDINEDANENIGKAADSTTVSNKDATDVNISSETESPKNAVITTQKAKQIALAHAGLSEADVNYVKAELENDDGVQVYDIEFYSKNIEYDYDINAVTGEIMSFDHDIDDYNIPSKASNDNNVPVSETEAAQTQPAVKSSPAPTTAAKSGNISKEQAKQIALSHAGVSASNVHFEKVELDHENGILVYEVDFKSGNIEYDYDINASTGAIVSFSSEEDD</sequence>
<evidence type="ECO:0000256" key="1">
    <source>
        <dbReference type="SAM" id="MobiDB-lite"/>
    </source>
</evidence>
<feature type="compositionally biased region" description="Polar residues" evidence="1">
    <location>
        <begin position="391"/>
        <end position="429"/>
    </location>
</feature>
<dbReference type="STRING" id="679200.HMPREF9333_00614"/>
<accession>G5GGC4</accession>
<feature type="region of interest" description="Disordered" evidence="1">
    <location>
        <begin position="389"/>
        <end position="429"/>
    </location>
</feature>
<dbReference type="Gene3D" id="3.10.450.40">
    <property type="match status" value="2"/>
</dbReference>
<dbReference type="Pfam" id="PF03413">
    <property type="entry name" value="PepSY"/>
    <property type="match status" value="2"/>
</dbReference>
<dbReference type="PATRIC" id="fig|679200.3.peg.648"/>
<keyword evidence="6" id="KW-1185">Reference proteome</keyword>
<dbReference type="Proteomes" id="UP000003011">
    <property type="component" value="Unassembled WGS sequence"/>
</dbReference>
<dbReference type="AlphaFoldDB" id="G5GGC4"/>
<evidence type="ECO:0000259" key="4">
    <source>
        <dbReference type="Pfam" id="PF23750"/>
    </source>
</evidence>
<dbReference type="RefSeq" id="WP_005539744.1">
    <property type="nucleotide sequence ID" value="NZ_JH378830.1"/>
</dbReference>
<keyword evidence="2" id="KW-0812">Transmembrane</keyword>
<gene>
    <name evidence="5" type="ORF">HMPREF9333_00614</name>
</gene>
<keyword evidence="2" id="KW-0472">Membrane</keyword>